<evidence type="ECO:0000256" key="3">
    <source>
        <dbReference type="ARBA" id="ARBA00022723"/>
    </source>
</evidence>
<dbReference type="GO" id="GO:0005634">
    <property type="term" value="C:nucleus"/>
    <property type="evidence" value="ECO:0007669"/>
    <property type="project" value="UniProtKB-SubCell"/>
</dbReference>
<keyword evidence="7" id="KW-0539">Nucleus</keyword>
<gene>
    <name evidence="11" type="ORF">HRI_001783200</name>
</gene>
<reference evidence="11" key="1">
    <citation type="submission" date="2023-05" db="EMBL/GenBank/DDBJ databases">
        <title>Genome and transcriptome analyses reveal genes involved in the formation of fine ridges on petal epidermal cells in Hibiscus trionum.</title>
        <authorList>
            <person name="Koshimizu S."/>
            <person name="Masuda S."/>
            <person name="Ishii T."/>
            <person name="Shirasu K."/>
            <person name="Hoshino A."/>
            <person name="Arita M."/>
        </authorList>
    </citation>
    <scope>NUCLEOTIDE SEQUENCE</scope>
    <source>
        <strain evidence="11">Hamamatsu line</strain>
    </source>
</reference>
<dbReference type="Proteomes" id="UP001165190">
    <property type="component" value="Unassembled WGS sequence"/>
</dbReference>
<comment type="caution">
    <text evidence="11">The sequence shown here is derived from an EMBL/GenBank/DDBJ whole genome shotgun (WGS) entry which is preliminary data.</text>
</comment>
<keyword evidence="6" id="KW-0862">Zinc</keyword>
<keyword evidence="4" id="KW-0677">Repeat</keyword>
<comment type="subcellular location">
    <subcellularLocation>
        <location evidence="1">Nucleus</location>
    </subcellularLocation>
</comment>
<feature type="domain" description="RRM" evidence="10">
    <location>
        <begin position="468"/>
        <end position="545"/>
    </location>
</feature>
<dbReference type="PROSITE" id="PS50102">
    <property type="entry name" value="RRM"/>
    <property type="match status" value="1"/>
</dbReference>
<keyword evidence="12" id="KW-1185">Reference proteome</keyword>
<evidence type="ECO:0000256" key="2">
    <source>
        <dbReference type="ARBA" id="ARBA00008423"/>
    </source>
</evidence>
<evidence type="ECO:0000256" key="8">
    <source>
        <dbReference type="PROSITE-ProRule" id="PRU00176"/>
    </source>
</evidence>
<feature type="region of interest" description="Disordered" evidence="9">
    <location>
        <begin position="94"/>
        <end position="138"/>
    </location>
</feature>
<dbReference type="OrthoDB" id="4726at2759"/>
<evidence type="ECO:0000256" key="4">
    <source>
        <dbReference type="ARBA" id="ARBA00022737"/>
    </source>
</evidence>
<dbReference type="GO" id="GO:0008143">
    <property type="term" value="F:poly(A) binding"/>
    <property type="evidence" value="ECO:0007669"/>
    <property type="project" value="InterPro"/>
</dbReference>
<dbReference type="InterPro" id="IPR040366">
    <property type="entry name" value="Nab2/ZC3H14"/>
</dbReference>
<keyword evidence="8" id="KW-0694">RNA-binding</keyword>
<evidence type="ECO:0000256" key="9">
    <source>
        <dbReference type="SAM" id="MobiDB-lite"/>
    </source>
</evidence>
<dbReference type="GO" id="GO:0008270">
    <property type="term" value="F:zinc ion binding"/>
    <property type="evidence" value="ECO:0007669"/>
    <property type="project" value="UniProtKB-KW"/>
</dbReference>
<dbReference type="Gene3D" id="1.10.340.40">
    <property type="entry name" value="Nuclear abundant poly(A) RNA-bind protein 2, N-terminal domain"/>
    <property type="match status" value="1"/>
</dbReference>
<dbReference type="InterPro" id="IPR035979">
    <property type="entry name" value="RBD_domain_sf"/>
</dbReference>
<evidence type="ECO:0000313" key="11">
    <source>
        <dbReference type="EMBL" id="GMI81139.1"/>
    </source>
</evidence>
<dbReference type="Pfam" id="PF00076">
    <property type="entry name" value="RRM_1"/>
    <property type="match status" value="1"/>
</dbReference>
<evidence type="ECO:0000256" key="6">
    <source>
        <dbReference type="ARBA" id="ARBA00022833"/>
    </source>
</evidence>
<feature type="compositionally biased region" description="Polar residues" evidence="9">
    <location>
        <begin position="94"/>
        <end position="129"/>
    </location>
</feature>
<comment type="similarity">
    <text evidence="2">Belongs to the ZC3H14 family.</text>
</comment>
<dbReference type="SMART" id="SM00360">
    <property type="entry name" value="RRM"/>
    <property type="match status" value="1"/>
</dbReference>
<dbReference type="InterPro" id="IPR043094">
    <property type="entry name" value="Nab2/ZC3H14_N_sf"/>
</dbReference>
<evidence type="ECO:0000256" key="7">
    <source>
        <dbReference type="ARBA" id="ARBA00023242"/>
    </source>
</evidence>
<dbReference type="EMBL" id="BSYR01000019">
    <property type="protein sequence ID" value="GMI81139.1"/>
    <property type="molecule type" value="Genomic_DNA"/>
</dbReference>
<protein>
    <recommendedName>
        <fullName evidence="10">RRM domain-containing protein</fullName>
    </recommendedName>
</protein>
<dbReference type="GO" id="GO:0043488">
    <property type="term" value="P:regulation of mRNA stability"/>
    <property type="evidence" value="ECO:0007669"/>
    <property type="project" value="InterPro"/>
</dbReference>
<proteinExistence type="inferred from homology"/>
<evidence type="ECO:0000259" key="10">
    <source>
        <dbReference type="PROSITE" id="PS50102"/>
    </source>
</evidence>
<dbReference type="InterPro" id="IPR012677">
    <property type="entry name" value="Nucleotide-bd_a/b_plait_sf"/>
</dbReference>
<dbReference type="PANTHER" id="PTHR14738">
    <property type="entry name" value="ZINC FINGER CCCH DOMAIN-CONTAINING PROTEIN 14"/>
    <property type="match status" value="1"/>
</dbReference>
<dbReference type="AlphaFoldDB" id="A0A9W7LXY6"/>
<sequence>MGKENPNHTKKRTPSVMASNSTLKSSVSEKLLHLLADFNFTPDSIRVLADYVVVLVSNGKCQSEAKAELEPFLGHITAGFVSWLWDILSEDSNHSNANKSPSGSENISGPNSSEAQDVSANIQSQNSGSGLVPRSQPPVLSNTLAEETNEYASALSCKSNENFRATSAFENNPDGSLYGCSCKTKASAEVLPPYEQNLQYAKVHRTTPPLKHSQETNVGGRRLFSRAAGAIFHQNGIRPRTVWDRLGKPTENDSSVKHVDECVNIKRQMLENSFLGLGQNTWIPTVLVGEVKNISQNCNVRTYRSNGGRKRQLNDFILISSTTSDTWDREEEISRKFTVEPENYTCMLKESHASCKGEKSNICNKCSKSGLDAPLSSIPEKTPQDKSGVGEEELDSTQTLISDSAFPAETGGIKPVQAQLVDMKSRLRKLETEICKLKSQPLIKDGRHALSSSSGSVDHPLKDGVESRTVFVTNVHVAATQDALRSYFARCGPVNRVIKLTNTSTINQKRSAYITFATEESVDKALTLNGTNFFSRIIWVRKAGKVAVRPTWSHHGMQRNAIFQQKNNHATNVPQQTNAGMMLIDNSTDSRRC</sequence>
<dbReference type="SUPFAM" id="SSF54928">
    <property type="entry name" value="RNA-binding domain, RBD"/>
    <property type="match status" value="1"/>
</dbReference>
<dbReference type="InterPro" id="IPR000504">
    <property type="entry name" value="RRM_dom"/>
</dbReference>
<name>A0A9W7LXY6_HIBTR</name>
<organism evidence="11 12">
    <name type="scientific">Hibiscus trionum</name>
    <name type="common">Flower of an hour</name>
    <dbReference type="NCBI Taxonomy" id="183268"/>
    <lineage>
        <taxon>Eukaryota</taxon>
        <taxon>Viridiplantae</taxon>
        <taxon>Streptophyta</taxon>
        <taxon>Embryophyta</taxon>
        <taxon>Tracheophyta</taxon>
        <taxon>Spermatophyta</taxon>
        <taxon>Magnoliopsida</taxon>
        <taxon>eudicotyledons</taxon>
        <taxon>Gunneridae</taxon>
        <taxon>Pentapetalae</taxon>
        <taxon>rosids</taxon>
        <taxon>malvids</taxon>
        <taxon>Malvales</taxon>
        <taxon>Malvaceae</taxon>
        <taxon>Malvoideae</taxon>
        <taxon>Hibiscus</taxon>
    </lineage>
</organism>
<keyword evidence="5" id="KW-0863">Zinc-finger</keyword>
<feature type="region of interest" description="Disordered" evidence="9">
    <location>
        <begin position="374"/>
        <end position="397"/>
    </location>
</feature>
<feature type="region of interest" description="Disordered" evidence="9">
    <location>
        <begin position="1"/>
        <end position="21"/>
    </location>
</feature>
<dbReference type="PANTHER" id="PTHR14738:SF29">
    <property type="entry name" value="ZINC FINGER CCCH DOMAIN-CONTAINING PROTEIN 14"/>
    <property type="match status" value="1"/>
</dbReference>
<evidence type="ECO:0000313" key="12">
    <source>
        <dbReference type="Proteomes" id="UP001165190"/>
    </source>
</evidence>
<evidence type="ECO:0000256" key="1">
    <source>
        <dbReference type="ARBA" id="ARBA00004123"/>
    </source>
</evidence>
<evidence type="ECO:0000256" key="5">
    <source>
        <dbReference type="ARBA" id="ARBA00022771"/>
    </source>
</evidence>
<accession>A0A9W7LXY6</accession>
<dbReference type="Gene3D" id="3.30.70.330">
    <property type="match status" value="1"/>
</dbReference>
<dbReference type="GO" id="GO:0005737">
    <property type="term" value="C:cytoplasm"/>
    <property type="evidence" value="ECO:0007669"/>
    <property type="project" value="TreeGrafter"/>
</dbReference>
<keyword evidence="3" id="KW-0479">Metal-binding</keyword>